<dbReference type="CDD" id="cd11614">
    <property type="entry name" value="SAF_CpaB_FlgA_like"/>
    <property type="match status" value="1"/>
</dbReference>
<dbReference type="InterPro" id="IPR041231">
    <property type="entry name" value="FlgA_N"/>
</dbReference>
<reference evidence="7" key="1">
    <citation type="journal article" date="2019" name="Int. J. Syst. Evol. Microbiol.">
        <title>The Global Catalogue of Microorganisms (GCM) 10K type strain sequencing project: providing services to taxonomists for standard genome sequencing and annotation.</title>
        <authorList>
            <consortium name="The Broad Institute Genomics Platform"/>
            <consortium name="The Broad Institute Genome Sequencing Center for Infectious Disease"/>
            <person name="Wu L."/>
            <person name="Ma J."/>
        </authorList>
    </citation>
    <scope>NUCLEOTIDE SEQUENCE [LARGE SCALE GENOMIC DNA]</scope>
    <source>
        <strain evidence="7">CCUG 54518</strain>
    </source>
</reference>
<dbReference type="Pfam" id="PF13144">
    <property type="entry name" value="ChapFlgA"/>
    <property type="match status" value="1"/>
</dbReference>
<dbReference type="EMBL" id="JBHTBX010000005">
    <property type="protein sequence ID" value="MFC7434830.1"/>
    <property type="molecule type" value="Genomic_DNA"/>
</dbReference>
<dbReference type="InterPro" id="IPR039246">
    <property type="entry name" value="Flagellar_FlgA"/>
</dbReference>
<organism evidence="6 7">
    <name type="scientific">Hydrogenophaga bisanensis</name>
    <dbReference type="NCBI Taxonomy" id="439611"/>
    <lineage>
        <taxon>Bacteria</taxon>
        <taxon>Pseudomonadati</taxon>
        <taxon>Pseudomonadota</taxon>
        <taxon>Betaproteobacteria</taxon>
        <taxon>Burkholderiales</taxon>
        <taxon>Comamonadaceae</taxon>
        <taxon>Hydrogenophaga</taxon>
    </lineage>
</organism>
<keyword evidence="6" id="KW-0969">Cilium</keyword>
<evidence type="ECO:0000256" key="3">
    <source>
        <dbReference type="ARBA" id="ARBA00022764"/>
    </source>
</evidence>
<dbReference type="Proteomes" id="UP001596495">
    <property type="component" value="Unassembled WGS sequence"/>
</dbReference>
<accession>A0ABW2R9S9</accession>
<evidence type="ECO:0000313" key="7">
    <source>
        <dbReference type="Proteomes" id="UP001596495"/>
    </source>
</evidence>
<sequence>MKRLFRVFSLALLPLMVHVQIQAQAVVPMSVQTAPSASVGGETELEQLAGQWLQPTIASVLGQEASGALRPELILGRLDPRLKLAPCQRVEPYIPPGTRLWGRSRIGLRCLEGVVRWNVFLPVTVRAWGPAWVLRRPVAAGAVLTQEDADIAEIDWAEQHAAVLADTSRWVGQQAAYALPAGQALRQNMVRPVPAFGPGAQVRVASQGNGFRVTVVGEALTAGIEGQSVKVRLKGGRVVTGTVREDQTVEVRL</sequence>
<protein>
    <submittedName>
        <fullName evidence="6">Flagellar basal body P-ring formation chaperone FlgA</fullName>
    </submittedName>
</protein>
<keyword evidence="6" id="KW-0966">Cell projection</keyword>
<gene>
    <name evidence="6" type="primary">flgA</name>
    <name evidence="6" type="ORF">ACFQNJ_09925</name>
</gene>
<dbReference type="PANTHER" id="PTHR36307:SF1">
    <property type="entry name" value="FLAGELLA BASAL BODY P-RING FORMATION PROTEIN FLGA"/>
    <property type="match status" value="1"/>
</dbReference>
<comment type="subcellular location">
    <subcellularLocation>
        <location evidence="1">Periplasm</location>
    </subcellularLocation>
</comment>
<evidence type="ECO:0000256" key="4">
    <source>
        <dbReference type="SAM" id="SignalP"/>
    </source>
</evidence>
<feature type="signal peptide" evidence="4">
    <location>
        <begin position="1"/>
        <end position="25"/>
    </location>
</feature>
<keyword evidence="2 4" id="KW-0732">Signal</keyword>
<dbReference type="Gene3D" id="3.90.1210.10">
    <property type="entry name" value="Antifreeze-like/N-acetylneuraminic acid synthase C-terminal domain"/>
    <property type="match status" value="1"/>
</dbReference>
<dbReference type="PANTHER" id="PTHR36307">
    <property type="entry name" value="FLAGELLA BASAL BODY P-RING FORMATION PROTEIN FLGA"/>
    <property type="match status" value="1"/>
</dbReference>
<name>A0ABW2R9S9_9BURK</name>
<feature type="domain" description="SAF" evidence="5">
    <location>
        <begin position="129"/>
        <end position="191"/>
    </location>
</feature>
<evidence type="ECO:0000259" key="5">
    <source>
        <dbReference type="SMART" id="SM00858"/>
    </source>
</evidence>
<evidence type="ECO:0000256" key="1">
    <source>
        <dbReference type="ARBA" id="ARBA00004418"/>
    </source>
</evidence>
<dbReference type="RefSeq" id="WP_382256629.1">
    <property type="nucleotide sequence ID" value="NZ_JBHTBX010000005.1"/>
</dbReference>
<dbReference type="NCBIfam" id="TIGR03170">
    <property type="entry name" value="flgA_cterm"/>
    <property type="match status" value="1"/>
</dbReference>
<dbReference type="SMART" id="SM00858">
    <property type="entry name" value="SAF"/>
    <property type="match status" value="1"/>
</dbReference>
<keyword evidence="7" id="KW-1185">Reference proteome</keyword>
<proteinExistence type="predicted"/>
<evidence type="ECO:0000256" key="2">
    <source>
        <dbReference type="ARBA" id="ARBA00022729"/>
    </source>
</evidence>
<keyword evidence="3" id="KW-0574">Periplasm</keyword>
<dbReference type="InterPro" id="IPR013974">
    <property type="entry name" value="SAF"/>
</dbReference>
<feature type="chain" id="PRO_5045693294" evidence="4">
    <location>
        <begin position="26"/>
        <end position="253"/>
    </location>
</feature>
<comment type="caution">
    <text evidence="6">The sequence shown here is derived from an EMBL/GenBank/DDBJ whole genome shotgun (WGS) entry which is preliminary data.</text>
</comment>
<dbReference type="Gene3D" id="2.30.30.760">
    <property type="match status" value="1"/>
</dbReference>
<dbReference type="Pfam" id="PF17656">
    <property type="entry name" value="ChapFlgA_N"/>
    <property type="match status" value="1"/>
</dbReference>
<evidence type="ECO:0000313" key="6">
    <source>
        <dbReference type="EMBL" id="MFC7434830.1"/>
    </source>
</evidence>
<dbReference type="InterPro" id="IPR017585">
    <property type="entry name" value="SAF_FlgA"/>
</dbReference>
<keyword evidence="6" id="KW-0282">Flagellum</keyword>